<organism evidence="8 9">
    <name type="scientific">Effrenium voratum</name>
    <dbReference type="NCBI Taxonomy" id="2562239"/>
    <lineage>
        <taxon>Eukaryota</taxon>
        <taxon>Sar</taxon>
        <taxon>Alveolata</taxon>
        <taxon>Dinophyceae</taxon>
        <taxon>Suessiales</taxon>
        <taxon>Symbiodiniaceae</taxon>
        <taxon>Effrenium</taxon>
    </lineage>
</organism>
<evidence type="ECO:0000256" key="2">
    <source>
        <dbReference type="ARBA" id="ARBA00022692"/>
    </source>
</evidence>
<protein>
    <recommendedName>
        <fullName evidence="7">Ion transport domain-containing protein</fullName>
    </recommendedName>
</protein>
<reference evidence="8" key="1">
    <citation type="submission" date="2023-08" db="EMBL/GenBank/DDBJ databases">
        <authorList>
            <person name="Chen Y."/>
            <person name="Shah S."/>
            <person name="Dougan E. K."/>
            <person name="Thang M."/>
            <person name="Chan C."/>
        </authorList>
    </citation>
    <scope>NUCLEOTIDE SEQUENCE</scope>
</reference>
<evidence type="ECO:0000313" key="8">
    <source>
        <dbReference type="EMBL" id="CAJ1390981.1"/>
    </source>
</evidence>
<dbReference type="PANTHER" id="PTHR10037:SF62">
    <property type="entry name" value="SODIUM CHANNEL PROTEIN 60E"/>
    <property type="match status" value="1"/>
</dbReference>
<dbReference type="EMBL" id="CAUJNA010002190">
    <property type="protein sequence ID" value="CAJ1390981.1"/>
    <property type="molecule type" value="Genomic_DNA"/>
</dbReference>
<feature type="compositionally biased region" description="Polar residues" evidence="5">
    <location>
        <begin position="51"/>
        <end position="64"/>
    </location>
</feature>
<feature type="compositionally biased region" description="Basic and acidic residues" evidence="5">
    <location>
        <begin position="135"/>
        <end position="205"/>
    </location>
</feature>
<evidence type="ECO:0000256" key="1">
    <source>
        <dbReference type="ARBA" id="ARBA00004141"/>
    </source>
</evidence>
<dbReference type="InterPro" id="IPR043203">
    <property type="entry name" value="VGCC_Ca_Na"/>
</dbReference>
<dbReference type="InterPro" id="IPR005821">
    <property type="entry name" value="Ion_trans_dom"/>
</dbReference>
<dbReference type="SUPFAM" id="SSF81324">
    <property type="entry name" value="Voltage-gated potassium channels"/>
    <property type="match status" value="1"/>
</dbReference>
<keyword evidence="2 6" id="KW-0812">Transmembrane</keyword>
<dbReference type="SUPFAM" id="SSF47473">
    <property type="entry name" value="EF-hand"/>
    <property type="match status" value="1"/>
</dbReference>
<dbReference type="Gene3D" id="1.10.238.10">
    <property type="entry name" value="EF-hand"/>
    <property type="match status" value="1"/>
</dbReference>
<keyword evidence="3 6" id="KW-1133">Transmembrane helix</keyword>
<comment type="subcellular location">
    <subcellularLocation>
        <location evidence="1">Membrane</location>
        <topology evidence="1">Multi-pass membrane protein</topology>
    </subcellularLocation>
</comment>
<feature type="domain" description="Ion transport" evidence="7">
    <location>
        <begin position="286"/>
        <end position="531"/>
    </location>
</feature>
<dbReference type="Gene3D" id="1.20.120.350">
    <property type="entry name" value="Voltage-gated potassium channels. Chain C"/>
    <property type="match status" value="1"/>
</dbReference>
<gene>
    <name evidence="8" type="ORF">EVOR1521_LOCUS16258</name>
</gene>
<feature type="transmembrane region" description="Helical" evidence="6">
    <location>
        <begin position="328"/>
        <end position="353"/>
    </location>
</feature>
<comment type="caution">
    <text evidence="8">The sequence shown here is derived from an EMBL/GenBank/DDBJ whole genome shotgun (WGS) entry which is preliminary data.</text>
</comment>
<dbReference type="Pfam" id="PF00520">
    <property type="entry name" value="Ion_trans"/>
    <property type="match status" value="1"/>
</dbReference>
<dbReference type="PANTHER" id="PTHR10037">
    <property type="entry name" value="VOLTAGE-GATED CATION CHANNEL CALCIUM AND SODIUM"/>
    <property type="match status" value="1"/>
</dbReference>
<keyword evidence="9" id="KW-1185">Reference proteome</keyword>
<accession>A0AA36INC1</accession>
<evidence type="ECO:0000259" key="7">
    <source>
        <dbReference type="Pfam" id="PF00520"/>
    </source>
</evidence>
<dbReference type="AlphaFoldDB" id="A0AA36INC1"/>
<proteinExistence type="predicted"/>
<evidence type="ECO:0000313" key="9">
    <source>
        <dbReference type="Proteomes" id="UP001178507"/>
    </source>
</evidence>
<feature type="region of interest" description="Disordered" evidence="5">
    <location>
        <begin position="713"/>
        <end position="745"/>
    </location>
</feature>
<feature type="region of interest" description="Disordered" evidence="5">
    <location>
        <begin position="51"/>
        <end position="274"/>
    </location>
</feature>
<dbReference type="Proteomes" id="UP001178507">
    <property type="component" value="Unassembled WGS sequence"/>
</dbReference>
<sequence length="745" mass="82518">MPAMLPYGQMEELLKATQEEFRNLLALAEEQRLIWAAEVMQASQRLTAMQGDNFSEDGSCTESTVGRDDTLRTMSPTRKPNLMAAAGVEPRPEPDAKSESEPAREALATRARSNERPARAMAVPSKDSARAAPKYPERSEPVVRSERVERPERVERLERVERPESMERPERVELAPSGRKEEKKPSKEKDDDVHSRDSHISKADSDAASVQSGSSAGSDASDASGVSNGTDTSEVSQTGKKRKKSRGGQKTKRDSKDTMGFLLDDEKPPKPSNNTWESVVAKGTKYMDHVAGALVLMNSISMMLQLEMEGRTIAAKLGVLEAENFSEALPVFAVIDAIFVWIFLAELLIRLCVERRRFPMDIANWLDTVLVAGGLVDLLLSMGGEGQQDMVTLRFVSALKAFRAIRMVRSFRFSPGLRMLVKACQCCLPSLCWSMLLLAVFMCMGALIMGNLLQDFIKDETQAFEDREWVWMHYGTTYRALYTLYEITFAGNWPTNARPVLNKVSQTFVIFYLLYVTIIVFAVIRVISAIFLKDTLDEANNDAQQLVLDRLRKKAEYVARLENIFHSIDSTGEGVLTEARLTEILANAKVKAYFQTLELDVQEGAALFHLLDTGDGEVTLEEFISGIMRCKGPAKAIDTFALQRDLGKLDSKVAKLVRHMEDPTALLSAVKGPRLSHQAIRNSVNMQNFSPALNPLGSAGLMFLSSNGARRSVTNTAESSTPLPGGSGTPELAVVNRKKCRQQSV</sequence>
<dbReference type="GO" id="GO:0001518">
    <property type="term" value="C:voltage-gated sodium channel complex"/>
    <property type="evidence" value="ECO:0007669"/>
    <property type="project" value="TreeGrafter"/>
</dbReference>
<dbReference type="Gene3D" id="1.10.287.70">
    <property type="match status" value="1"/>
</dbReference>
<evidence type="ECO:0000256" key="4">
    <source>
        <dbReference type="ARBA" id="ARBA00023136"/>
    </source>
</evidence>
<feature type="compositionally biased region" description="Basic and acidic residues" evidence="5">
    <location>
        <begin position="90"/>
        <end position="104"/>
    </location>
</feature>
<dbReference type="GO" id="GO:0005248">
    <property type="term" value="F:voltage-gated sodium channel activity"/>
    <property type="evidence" value="ECO:0007669"/>
    <property type="project" value="TreeGrafter"/>
</dbReference>
<feature type="compositionally biased region" description="Polar residues" evidence="5">
    <location>
        <begin position="713"/>
        <end position="722"/>
    </location>
</feature>
<evidence type="ECO:0000256" key="5">
    <source>
        <dbReference type="SAM" id="MobiDB-lite"/>
    </source>
</evidence>
<dbReference type="InterPro" id="IPR027359">
    <property type="entry name" value="Volt_channel_dom_sf"/>
</dbReference>
<feature type="compositionally biased region" description="Low complexity" evidence="5">
    <location>
        <begin position="206"/>
        <end position="227"/>
    </location>
</feature>
<feature type="compositionally biased region" description="Basic residues" evidence="5">
    <location>
        <begin position="239"/>
        <end position="250"/>
    </location>
</feature>
<name>A0AA36INC1_9DINO</name>
<evidence type="ECO:0000256" key="6">
    <source>
        <dbReference type="SAM" id="Phobius"/>
    </source>
</evidence>
<dbReference type="InterPro" id="IPR011992">
    <property type="entry name" value="EF-hand-dom_pair"/>
</dbReference>
<feature type="transmembrane region" description="Helical" evidence="6">
    <location>
        <begin position="426"/>
        <end position="449"/>
    </location>
</feature>
<feature type="transmembrane region" description="Helical" evidence="6">
    <location>
        <begin position="509"/>
        <end position="532"/>
    </location>
</feature>
<evidence type="ECO:0000256" key="3">
    <source>
        <dbReference type="ARBA" id="ARBA00022989"/>
    </source>
</evidence>
<feature type="compositionally biased region" description="Basic residues" evidence="5">
    <location>
        <begin position="736"/>
        <end position="745"/>
    </location>
</feature>
<keyword evidence="4 6" id="KW-0472">Membrane</keyword>